<name>A0A317X0V3_9EURO</name>
<protein>
    <submittedName>
        <fullName evidence="3">HET-domain-containing protein</fullName>
    </submittedName>
</protein>
<evidence type="ECO:0000256" key="1">
    <source>
        <dbReference type="SAM" id="MobiDB-lite"/>
    </source>
</evidence>
<gene>
    <name evidence="3" type="ORF">BO94DRAFT_31232</name>
</gene>
<dbReference type="PANTHER" id="PTHR24148">
    <property type="entry name" value="ANKYRIN REPEAT DOMAIN-CONTAINING PROTEIN 39 HOMOLOG-RELATED"/>
    <property type="match status" value="1"/>
</dbReference>
<accession>A0A317X0V3</accession>
<dbReference type="InterPro" id="IPR010730">
    <property type="entry name" value="HET"/>
</dbReference>
<dbReference type="GeneID" id="37108977"/>
<feature type="compositionally biased region" description="Low complexity" evidence="1">
    <location>
        <begin position="445"/>
        <end position="458"/>
    </location>
</feature>
<evidence type="ECO:0000259" key="2">
    <source>
        <dbReference type="Pfam" id="PF06985"/>
    </source>
</evidence>
<evidence type="ECO:0000313" key="3">
    <source>
        <dbReference type="EMBL" id="PWY90588.1"/>
    </source>
</evidence>
<dbReference type="Proteomes" id="UP000246702">
    <property type="component" value="Unassembled WGS sequence"/>
</dbReference>
<feature type="domain" description="Heterokaryon incompatibility" evidence="2">
    <location>
        <begin position="45"/>
        <end position="200"/>
    </location>
</feature>
<reference evidence="3 4" key="1">
    <citation type="submission" date="2016-12" db="EMBL/GenBank/DDBJ databases">
        <title>The genomes of Aspergillus section Nigri reveals drivers in fungal speciation.</title>
        <authorList>
            <consortium name="DOE Joint Genome Institute"/>
            <person name="Vesth T.C."/>
            <person name="Nybo J."/>
            <person name="Theobald S."/>
            <person name="Brandl J."/>
            <person name="Frisvad J.C."/>
            <person name="Nielsen K.F."/>
            <person name="Lyhne E.K."/>
            <person name="Kogle M.E."/>
            <person name="Kuo A."/>
            <person name="Riley R."/>
            <person name="Clum A."/>
            <person name="Nolan M."/>
            <person name="Lipzen A."/>
            <person name="Salamov A."/>
            <person name="Henrissat B."/>
            <person name="Wiebenga A."/>
            <person name="De Vries R.P."/>
            <person name="Grigoriev I.V."/>
            <person name="Mortensen U.H."/>
            <person name="Andersen M.R."/>
            <person name="Baker S.E."/>
        </authorList>
    </citation>
    <scope>NUCLEOTIDE SEQUENCE [LARGE SCALE GENOMIC DNA]</scope>
    <source>
        <strain evidence="3 4">CBS 115572</strain>
    </source>
</reference>
<comment type="caution">
    <text evidence="3">The sequence shown here is derived from an EMBL/GenBank/DDBJ whole genome shotgun (WGS) entry which is preliminary data.</text>
</comment>
<evidence type="ECO:0000313" key="4">
    <source>
        <dbReference type="Proteomes" id="UP000246702"/>
    </source>
</evidence>
<dbReference type="AlphaFoldDB" id="A0A317X0V3"/>
<dbReference type="EMBL" id="MSFK01000010">
    <property type="protein sequence ID" value="PWY90588.1"/>
    <property type="molecule type" value="Genomic_DNA"/>
</dbReference>
<proteinExistence type="predicted"/>
<feature type="compositionally biased region" description="Basic and acidic residues" evidence="1">
    <location>
        <begin position="461"/>
        <end position="470"/>
    </location>
</feature>
<organism evidence="3 4">
    <name type="scientific">Aspergillus sclerotioniger CBS 115572</name>
    <dbReference type="NCBI Taxonomy" id="1450535"/>
    <lineage>
        <taxon>Eukaryota</taxon>
        <taxon>Fungi</taxon>
        <taxon>Dikarya</taxon>
        <taxon>Ascomycota</taxon>
        <taxon>Pezizomycotina</taxon>
        <taxon>Eurotiomycetes</taxon>
        <taxon>Eurotiomycetidae</taxon>
        <taxon>Eurotiales</taxon>
        <taxon>Aspergillaceae</taxon>
        <taxon>Aspergillus</taxon>
        <taxon>Aspergillus subgen. Circumdati</taxon>
    </lineage>
</organism>
<sequence length="621" mass="70889">MSGLYSALDPDRREIRLLEICPNEDEENPIQGILRVVSLDDSPNFEALSYAWGDITELTNLTINDCPFGISKSLAVFLLRLRQPTETRVVWVDFVCINQLDVLEKNTQVPLMSDIYKNASRVIAWLGELSNPNIEDTVAYNDAMEGRHTLRSEYWLDLGDKITLTERERQALYDALVRVLDGCHDLLVRPYWKRLWTFQEWHLPKNEPLCLCGKLSFKLGNLGVYLSHSSKPFSPMYQWFAIMDIAWRLSEKRKSEREDDGSEMNLQPRLQSHDVWLKRLEEVTLIVPMDLIAPHFFRKHDHCDNTLTGLVLATISRQCSHPHDRVYALYGMAPKAQQMFPPDYKKSMDQVMREATAFMMNYESAEAFQFFDLCCSKSLPSWTLSIDKMDLLRVRHVLNNLCVNSKPKKTLYSGPIIYAPRVSNDLSTLHIGARPLGRITSSSRLPSEPADLLSSLDASDTDSHSKDGEGVARHPLLSAVYNYTKWTSPLSMSDFVELIKSSKTKTRDSFLAEVQEMIYKKALLYDGKAGASVFWIDCGAAFETVGIAECDAQNGDQLILPCGIGQVFIIRECPDTHDDVAMHYKIVGRAYVEGIGEELEFQITTLIERLEEMPFEEYFIC</sequence>
<dbReference type="InterPro" id="IPR052895">
    <property type="entry name" value="HetReg/Transcr_Mod"/>
</dbReference>
<dbReference type="PANTHER" id="PTHR24148:SF64">
    <property type="entry name" value="HETEROKARYON INCOMPATIBILITY DOMAIN-CONTAINING PROTEIN"/>
    <property type="match status" value="1"/>
</dbReference>
<dbReference type="OrthoDB" id="4850726at2759"/>
<feature type="region of interest" description="Disordered" evidence="1">
    <location>
        <begin position="441"/>
        <end position="470"/>
    </location>
</feature>
<dbReference type="RefSeq" id="XP_025468966.1">
    <property type="nucleotide sequence ID" value="XM_025606834.1"/>
</dbReference>
<dbReference type="Pfam" id="PF06985">
    <property type="entry name" value="HET"/>
    <property type="match status" value="1"/>
</dbReference>
<keyword evidence="4" id="KW-1185">Reference proteome</keyword>